<accession>A0A6S6SU48</accession>
<gene>
    <name evidence="2" type="ORF">HELGO_WM3649</name>
</gene>
<sequence length="272" mass="30893">MQKLLFLCVSFLLVGCNLPSDPTLMKKSSKLPTIKMDVVDKEAYTDAQNTEDNRTEIFTLDEKPTSEVVIQESNTSQSLNVMQSPMEQEETFTQTETVLEETEPKKQEVEKPKKEKRKESGYRKTKKEYFTGGKIRQEFIMTDKSGRNGLIKKYGYDGRVTSMAQIHDGMKDGLEGLYDKNGRILRKTPYTQGKKDGVAKLFYPDGKTMMEVTYVHDIKHGLAVKYNADGSVNERVMFRNGNIDTTYQHSEQTQPTEGLAPLPDVPYGSLTN</sequence>
<feature type="compositionally biased region" description="Basic and acidic residues" evidence="1">
    <location>
        <begin position="102"/>
        <end position="121"/>
    </location>
</feature>
<dbReference type="Pfam" id="PF07661">
    <property type="entry name" value="MORN_2"/>
    <property type="match status" value="1"/>
</dbReference>
<dbReference type="InterPro" id="IPR011652">
    <property type="entry name" value="MORN_2"/>
</dbReference>
<name>A0A6S6SU48_9BACT</name>
<evidence type="ECO:0000313" key="2">
    <source>
        <dbReference type="EMBL" id="CAA6814080.1"/>
    </source>
</evidence>
<dbReference type="Gene3D" id="3.90.930.1">
    <property type="match status" value="1"/>
</dbReference>
<evidence type="ECO:0008006" key="3">
    <source>
        <dbReference type="Google" id="ProtNLM"/>
    </source>
</evidence>
<feature type="region of interest" description="Disordered" evidence="1">
    <location>
        <begin position="90"/>
        <end position="121"/>
    </location>
</feature>
<dbReference type="AlphaFoldDB" id="A0A6S6SU48"/>
<dbReference type="SUPFAM" id="SSF82185">
    <property type="entry name" value="Histone H3 K4-specific methyltransferase SET7/9 N-terminal domain"/>
    <property type="match status" value="1"/>
</dbReference>
<feature type="region of interest" description="Disordered" evidence="1">
    <location>
        <begin position="249"/>
        <end position="272"/>
    </location>
</feature>
<dbReference type="PROSITE" id="PS51257">
    <property type="entry name" value="PROKAR_LIPOPROTEIN"/>
    <property type="match status" value="1"/>
</dbReference>
<organism evidence="2">
    <name type="scientific">uncultured Sulfurovum sp</name>
    <dbReference type="NCBI Taxonomy" id="269237"/>
    <lineage>
        <taxon>Bacteria</taxon>
        <taxon>Pseudomonadati</taxon>
        <taxon>Campylobacterota</taxon>
        <taxon>Epsilonproteobacteria</taxon>
        <taxon>Campylobacterales</taxon>
        <taxon>Sulfurovaceae</taxon>
        <taxon>Sulfurovum</taxon>
        <taxon>environmental samples</taxon>
    </lineage>
</organism>
<reference evidence="2" key="1">
    <citation type="submission" date="2020-01" db="EMBL/GenBank/DDBJ databases">
        <authorList>
            <person name="Meier V. D."/>
            <person name="Meier V D."/>
        </authorList>
    </citation>
    <scope>NUCLEOTIDE SEQUENCE</scope>
    <source>
        <strain evidence="2">HLG_WM_MAG_01</strain>
    </source>
</reference>
<protein>
    <recommendedName>
        <fullName evidence="3">Toxin-antitoxin system YwqK family antitoxin</fullName>
    </recommendedName>
</protein>
<dbReference type="EMBL" id="CACVAS010000066">
    <property type="protein sequence ID" value="CAA6814080.1"/>
    <property type="molecule type" value="Genomic_DNA"/>
</dbReference>
<evidence type="ECO:0000256" key="1">
    <source>
        <dbReference type="SAM" id="MobiDB-lite"/>
    </source>
</evidence>
<proteinExistence type="predicted"/>